<feature type="region of interest" description="Disordered" evidence="1">
    <location>
        <begin position="417"/>
        <end position="440"/>
    </location>
</feature>
<evidence type="ECO:0000313" key="2">
    <source>
        <dbReference type="EMBL" id="KIK98748.1"/>
    </source>
</evidence>
<name>A0A0D0DVE5_9AGAM</name>
<feature type="region of interest" description="Disordered" evidence="1">
    <location>
        <begin position="53"/>
        <end position="197"/>
    </location>
</feature>
<proteinExistence type="predicted"/>
<keyword evidence="3" id="KW-1185">Reference proteome</keyword>
<feature type="compositionally biased region" description="Basic and acidic residues" evidence="1">
    <location>
        <begin position="106"/>
        <end position="129"/>
    </location>
</feature>
<sequence length="754" mass="83396">MDKRDKHRFVQDYVQQQQAYLSNYSADGLLNDGTGTPSKQLCSTQIDEFGFDTPVLRPRMSKVASCAQPTPQPKRSREQRRDTKPNAPREKRPALPDRAPPSERAASGDHDDSDRENQDPTTNKKDKGSRPKQKQTPSSLHTNDELEHAARLADRRERKRKKRAIVNPPVDRDGETTSAKLSKAKKPKGKKEQKASTPAALALLHGFSATNVTKDRLTLKSAPSLGVFGKGKASVKTKVSVTKKSAPRNKGFSEYTFLNKAKQRAAESSKDDSSVSSSPSAPPPKKIRITNYDTSSRKKNANKAVGTPAFNGPEPLSYERAKSEVWDIELQSQCPSPTSLHEVPRGSDAPGSSVVLDLRGSEWFTARDVAEGNANEMKTLESPPFVQGQLRRPSTEQGSVLHGSELRSDARALPYDADASSLHPSHSASQVGRHLSKTQPPAPQLVASEFFTQSEPISADKPIDVLESLPMDVPYDQTMDQCAGFASINAHTSPRIASLANSLLSALQPISESRTPHDLPTPEILDGFSDVPSDNSCYRSPQVQEELHGRPNDHDYAWPPHMGTPSSPMFEGNIQEFRHPFQRQDCYRPSFPYLSPFPASDISRNLSPEYPKSTYDVEQTGYCDGDHEEQVLRDGLEFVDDPPYSAAFGVQHWDELDGPFLSHPGHSTTGDEYQYEYRTVDTENGLDLTIYDSESADGMEPSYLPPDFLEGRALLLGLAEHNQRTHPSVGSSGLVQAEMDVASRLRDHWRPQRL</sequence>
<accession>A0A0D0DVE5</accession>
<protein>
    <submittedName>
        <fullName evidence="2">Uncharacterized protein</fullName>
    </submittedName>
</protein>
<feature type="compositionally biased region" description="Basic and acidic residues" evidence="1">
    <location>
        <begin position="142"/>
        <end position="156"/>
    </location>
</feature>
<organism evidence="2 3">
    <name type="scientific">Paxillus rubicundulus Ve08.2h10</name>
    <dbReference type="NCBI Taxonomy" id="930991"/>
    <lineage>
        <taxon>Eukaryota</taxon>
        <taxon>Fungi</taxon>
        <taxon>Dikarya</taxon>
        <taxon>Basidiomycota</taxon>
        <taxon>Agaricomycotina</taxon>
        <taxon>Agaricomycetes</taxon>
        <taxon>Agaricomycetidae</taxon>
        <taxon>Boletales</taxon>
        <taxon>Paxilineae</taxon>
        <taxon>Paxillaceae</taxon>
        <taxon>Paxillus</taxon>
    </lineage>
</organism>
<feature type="compositionally biased region" description="Basic and acidic residues" evidence="1">
    <location>
        <begin position="264"/>
        <end position="273"/>
    </location>
</feature>
<dbReference type="EMBL" id="KN824882">
    <property type="protein sequence ID" value="KIK98748.1"/>
    <property type="molecule type" value="Genomic_DNA"/>
</dbReference>
<evidence type="ECO:0000313" key="3">
    <source>
        <dbReference type="Proteomes" id="UP000054538"/>
    </source>
</evidence>
<reference evidence="3" key="2">
    <citation type="submission" date="2015-01" db="EMBL/GenBank/DDBJ databases">
        <title>Evolutionary Origins and Diversification of the Mycorrhizal Mutualists.</title>
        <authorList>
            <consortium name="DOE Joint Genome Institute"/>
            <consortium name="Mycorrhizal Genomics Consortium"/>
            <person name="Kohler A."/>
            <person name="Kuo A."/>
            <person name="Nagy L.G."/>
            <person name="Floudas D."/>
            <person name="Copeland A."/>
            <person name="Barry K.W."/>
            <person name="Cichocki N."/>
            <person name="Veneault-Fourrey C."/>
            <person name="LaButti K."/>
            <person name="Lindquist E.A."/>
            <person name="Lipzen A."/>
            <person name="Lundell T."/>
            <person name="Morin E."/>
            <person name="Murat C."/>
            <person name="Riley R."/>
            <person name="Ohm R."/>
            <person name="Sun H."/>
            <person name="Tunlid A."/>
            <person name="Henrissat B."/>
            <person name="Grigoriev I.V."/>
            <person name="Hibbett D.S."/>
            <person name="Martin F."/>
        </authorList>
    </citation>
    <scope>NUCLEOTIDE SEQUENCE [LARGE SCALE GENOMIC DNA]</scope>
    <source>
        <strain evidence="3">Ve08.2h10</strain>
    </source>
</reference>
<feature type="compositionally biased region" description="Basic residues" evidence="1">
    <location>
        <begin position="182"/>
        <end position="191"/>
    </location>
</feature>
<feature type="compositionally biased region" description="Basic and acidic residues" evidence="1">
    <location>
        <begin position="75"/>
        <end position="95"/>
    </location>
</feature>
<feature type="region of interest" description="Disordered" evidence="1">
    <location>
        <begin position="224"/>
        <end position="316"/>
    </location>
</feature>
<dbReference type="InParanoid" id="A0A0D0DVE5"/>
<dbReference type="AlphaFoldDB" id="A0A0D0DVE5"/>
<feature type="compositionally biased region" description="Low complexity" evidence="1">
    <location>
        <begin position="230"/>
        <end position="244"/>
    </location>
</feature>
<gene>
    <name evidence="2" type="ORF">PAXRUDRAFT_823528</name>
</gene>
<reference evidence="2 3" key="1">
    <citation type="submission" date="2014-04" db="EMBL/GenBank/DDBJ databases">
        <authorList>
            <consortium name="DOE Joint Genome Institute"/>
            <person name="Kuo A."/>
            <person name="Kohler A."/>
            <person name="Jargeat P."/>
            <person name="Nagy L.G."/>
            <person name="Floudas D."/>
            <person name="Copeland A."/>
            <person name="Barry K.W."/>
            <person name="Cichocki N."/>
            <person name="Veneault-Fourrey C."/>
            <person name="LaButti K."/>
            <person name="Lindquist E.A."/>
            <person name="Lipzen A."/>
            <person name="Lundell T."/>
            <person name="Morin E."/>
            <person name="Murat C."/>
            <person name="Sun H."/>
            <person name="Tunlid A."/>
            <person name="Henrissat B."/>
            <person name="Grigoriev I.V."/>
            <person name="Hibbett D.S."/>
            <person name="Martin F."/>
            <person name="Nordberg H.P."/>
            <person name="Cantor M.N."/>
            <person name="Hua S.X."/>
        </authorList>
    </citation>
    <scope>NUCLEOTIDE SEQUENCE [LARGE SCALE GENOMIC DNA]</scope>
    <source>
        <strain evidence="2 3">Ve08.2h10</strain>
    </source>
</reference>
<dbReference type="HOGENOM" id="CLU_017237_0_0_1"/>
<evidence type="ECO:0000256" key="1">
    <source>
        <dbReference type="SAM" id="MobiDB-lite"/>
    </source>
</evidence>
<dbReference type="OrthoDB" id="2537141at2759"/>
<dbReference type="Proteomes" id="UP000054538">
    <property type="component" value="Unassembled WGS sequence"/>
</dbReference>
<dbReference type="STRING" id="930991.A0A0D0DVE5"/>